<dbReference type="GO" id="GO:0008023">
    <property type="term" value="C:transcription elongation factor complex"/>
    <property type="evidence" value="ECO:0007669"/>
    <property type="project" value="InterPro"/>
</dbReference>
<feature type="domain" description="Little elongation complex subunit 2 C-terminal" evidence="3">
    <location>
        <begin position="398"/>
        <end position="614"/>
    </location>
</feature>
<dbReference type="PANTHER" id="PTHR14633">
    <property type="entry name" value="LITTLE ELONGATION COMPLEX SUBUNIT 2"/>
    <property type="match status" value="1"/>
</dbReference>
<keyword evidence="5" id="KW-1185">Reference proteome</keyword>
<dbReference type="PANTHER" id="PTHR14633:SF3">
    <property type="entry name" value="LITTLE ELONGATION COMPLEX SUBUNIT 2"/>
    <property type="match status" value="1"/>
</dbReference>
<feature type="region of interest" description="Disordered" evidence="2">
    <location>
        <begin position="537"/>
        <end position="562"/>
    </location>
</feature>
<dbReference type="AlphaFoldDB" id="A0A182HNK5"/>
<dbReference type="VEuPathDB" id="VectorBase:AARA002844"/>
<keyword evidence="1" id="KW-0175">Coiled coil</keyword>
<accession>A0A182HNK5</accession>
<organism evidence="4 5">
    <name type="scientific">Anopheles arabiensis</name>
    <name type="common">Mosquito</name>
    <dbReference type="NCBI Taxonomy" id="7173"/>
    <lineage>
        <taxon>Eukaryota</taxon>
        <taxon>Metazoa</taxon>
        <taxon>Ecdysozoa</taxon>
        <taxon>Arthropoda</taxon>
        <taxon>Hexapoda</taxon>
        <taxon>Insecta</taxon>
        <taxon>Pterygota</taxon>
        <taxon>Neoptera</taxon>
        <taxon>Endopterygota</taxon>
        <taxon>Diptera</taxon>
        <taxon>Nematocera</taxon>
        <taxon>Culicoidea</taxon>
        <taxon>Culicidae</taxon>
        <taxon>Anophelinae</taxon>
        <taxon>Anopheles</taxon>
    </lineage>
</organism>
<feature type="region of interest" description="Disordered" evidence="2">
    <location>
        <begin position="710"/>
        <end position="742"/>
    </location>
</feature>
<evidence type="ECO:0000256" key="2">
    <source>
        <dbReference type="SAM" id="MobiDB-lite"/>
    </source>
</evidence>
<dbReference type="GO" id="GO:0042796">
    <property type="term" value="P:snRNA transcription by RNA polymerase III"/>
    <property type="evidence" value="ECO:0007669"/>
    <property type="project" value="TreeGrafter"/>
</dbReference>
<feature type="region of interest" description="Disordered" evidence="2">
    <location>
        <begin position="626"/>
        <end position="658"/>
    </location>
</feature>
<reference evidence="4" key="1">
    <citation type="submission" date="2022-08" db="UniProtKB">
        <authorList>
            <consortium name="EnsemblMetazoa"/>
        </authorList>
    </citation>
    <scope>IDENTIFICATION</scope>
    <source>
        <strain evidence="4">Dongola</strain>
    </source>
</reference>
<dbReference type="GO" id="GO:0045945">
    <property type="term" value="P:positive regulation of transcription by RNA polymerase III"/>
    <property type="evidence" value="ECO:0007669"/>
    <property type="project" value="TreeGrafter"/>
</dbReference>
<dbReference type="EMBL" id="APCN01001939">
    <property type="status" value="NOT_ANNOTATED_CDS"/>
    <property type="molecule type" value="Genomic_DNA"/>
</dbReference>
<evidence type="ECO:0000313" key="4">
    <source>
        <dbReference type="EnsemblMetazoa" id="AARA002844-PA"/>
    </source>
</evidence>
<dbReference type="Proteomes" id="UP000075840">
    <property type="component" value="Unassembled WGS sequence"/>
</dbReference>
<dbReference type="VEuPathDB" id="VectorBase:AARA21_012329"/>
<dbReference type="GO" id="GO:0042795">
    <property type="term" value="P:snRNA transcription by RNA polymerase II"/>
    <property type="evidence" value="ECO:0007669"/>
    <property type="project" value="TreeGrafter"/>
</dbReference>
<protein>
    <recommendedName>
        <fullName evidence="3">Little elongation complex subunit 2 C-terminal domain-containing protein</fullName>
    </recommendedName>
</protein>
<name>A0A182HNK5_ANOAR</name>
<dbReference type="Pfam" id="PF10505">
    <property type="entry name" value="NARG2_C"/>
    <property type="match status" value="1"/>
</dbReference>
<feature type="coiled-coil region" evidence="1">
    <location>
        <begin position="675"/>
        <end position="702"/>
    </location>
</feature>
<feature type="compositionally biased region" description="Low complexity" evidence="2">
    <location>
        <begin position="648"/>
        <end position="658"/>
    </location>
</feature>
<dbReference type="RefSeq" id="XP_040162373.1">
    <property type="nucleotide sequence ID" value="XM_040306439.1"/>
</dbReference>
<dbReference type="GeneID" id="120899995"/>
<dbReference type="InterPro" id="IPR019535">
    <property type="entry name" value="ICE2_C"/>
</dbReference>
<sequence length="766" mass="88072">MEEYKKLIWSRHNPRSEGKLLEQASIDFADYQNDIFNLHINEIDPMHQIEDISAADTALFLPLEMPSDPRTGQKIQQLEVKCVQPLQLFNRFPSGSVLTRQEHQHCLTVQNRINMRLPFTTAEEKKKYARYQVLMEKLAPEKEMFDSFVRNHFNTHLLRRVQTIEPELNELVVRIWQAKVQERVGLQRELGGLYVLMTVVPFFGRAENATNVSFEPYGQEQEQARETGTVRNLFSENVLRCISLKRNERVLEAFAHEWTSVRCTRDQYLADVDACLAELPDVSLVVPAGALTLLLNYAQNAQEQWTIPFQVKKMADGRHVLIMDSRLPPTRLSTHARKVKAYKLLVRSFTTFLASQKSNAELDKSDATVEKDTAEGPFRPLPFDKFMKQMAQKKTANETMRENRFYQPWKLKDQEEEHQLLVCYRQDCYESFRKMRVFMNFSIKLEYQPEFGAEQMTLPELLQEWARQLLRPHSKTMRLRINSTTSTIISHHYLELRDIEEELNRLYGVKPHNLLTNVWKMLKLMRNFPAGQYLLKRDGKSTQGPSVYARPSERSGGLAGQNAPSGVSLNWEELLCKVEYDCPPLEQYDWIPIDKFVITQLHRTNTLFPCSFPHWTNLRWLNTRQSQMKAKPVEKKAPGGKKKKGAQKELAGAGSAAATTVATPVPPATKVLTPVQLARREKVRLRRQLAREKKLKAEMIQQSLHQFAPYAGSVQGKNPEGNKTEGRDGAATGGKDQPVSAVQQASAIVDYKSYVEQAALSPDEQL</sequence>
<proteinExistence type="predicted"/>
<evidence type="ECO:0000256" key="1">
    <source>
        <dbReference type="SAM" id="Coils"/>
    </source>
</evidence>
<evidence type="ECO:0000259" key="3">
    <source>
        <dbReference type="Pfam" id="PF10505"/>
    </source>
</evidence>
<evidence type="ECO:0000313" key="5">
    <source>
        <dbReference type="Proteomes" id="UP000075840"/>
    </source>
</evidence>
<dbReference type="EnsemblMetazoa" id="AARA002844-RA">
    <property type="protein sequence ID" value="AARA002844-PA"/>
    <property type="gene ID" value="AARA002844"/>
</dbReference>
<dbReference type="KEGG" id="aara:120899995"/>